<feature type="compositionally biased region" description="Basic and acidic residues" evidence="1">
    <location>
        <begin position="317"/>
        <end position="330"/>
    </location>
</feature>
<feature type="domain" description="HNH nuclease" evidence="2">
    <location>
        <begin position="101"/>
        <end position="167"/>
    </location>
</feature>
<evidence type="ECO:0000256" key="1">
    <source>
        <dbReference type="SAM" id="MobiDB-lite"/>
    </source>
</evidence>
<evidence type="ECO:0000259" key="2">
    <source>
        <dbReference type="Pfam" id="PF13391"/>
    </source>
</evidence>
<organism evidence="3 4">
    <name type="scientific">Cudoniella acicularis</name>
    <dbReference type="NCBI Taxonomy" id="354080"/>
    <lineage>
        <taxon>Eukaryota</taxon>
        <taxon>Fungi</taxon>
        <taxon>Dikarya</taxon>
        <taxon>Ascomycota</taxon>
        <taxon>Pezizomycotina</taxon>
        <taxon>Leotiomycetes</taxon>
        <taxon>Helotiales</taxon>
        <taxon>Tricladiaceae</taxon>
        <taxon>Cudoniella</taxon>
    </lineage>
</organism>
<dbReference type="OrthoDB" id="2142759at2759"/>
<reference evidence="3 4" key="1">
    <citation type="submission" date="2020-03" db="EMBL/GenBank/DDBJ databases">
        <title>Draft Genome Sequence of Cudoniella acicularis.</title>
        <authorList>
            <person name="Buettner E."/>
            <person name="Kellner H."/>
        </authorList>
    </citation>
    <scope>NUCLEOTIDE SEQUENCE [LARGE SCALE GENOMIC DNA]</scope>
    <source>
        <strain evidence="3 4">DSM 108380</strain>
    </source>
</reference>
<gene>
    <name evidence="3" type="ORF">G7Y89_g2027</name>
</gene>
<dbReference type="Proteomes" id="UP000566819">
    <property type="component" value="Unassembled WGS sequence"/>
</dbReference>
<feature type="compositionally biased region" description="Basic and acidic residues" evidence="1">
    <location>
        <begin position="280"/>
        <end position="294"/>
    </location>
</feature>
<dbReference type="InterPro" id="IPR003615">
    <property type="entry name" value="HNH_nuc"/>
</dbReference>
<dbReference type="Pfam" id="PF13391">
    <property type="entry name" value="HNH_2"/>
    <property type="match status" value="1"/>
</dbReference>
<dbReference type="EMBL" id="JAAMPI010000085">
    <property type="protein sequence ID" value="KAF4636065.1"/>
    <property type="molecule type" value="Genomic_DNA"/>
</dbReference>
<evidence type="ECO:0000313" key="4">
    <source>
        <dbReference type="Proteomes" id="UP000566819"/>
    </source>
</evidence>
<protein>
    <recommendedName>
        <fullName evidence="2">HNH nuclease domain-containing protein</fullName>
    </recommendedName>
</protein>
<sequence>MLGVHYGLVLDACAIIADNRRDGWLSIDREGSNRVEGDLDHVLSNGDYWYNVPADVTCFQDWQFPSSLPPSWRQVPKPPRPANTTAPSTFSTAIHARDIFCRISAHYTGTEVAHICQWEESEWFFANGMSRWNNDTSLGEQSLLDDHANLILMRSDIHRAFDDGKFILYPKDATGFSLHIMEPSLDLGILYHNARTHPILNCRPEFLYARFAWSLFRFLSGFLAMPVDRAVITVKSGSEQTRVLEMRKSLDIRERVTSSRSRSPKKRKAGAVDVEEHDDEGGCKRRRCDPETERTASVNTPFLETDAGTHLQQSQDSTEHDTPAADDENGKIQKLRDEHLRAQRPLDFIPFSGSAFEGTADAKTVLERLGFEIVEEDGGVG</sequence>
<keyword evidence="4" id="KW-1185">Reference proteome</keyword>
<dbReference type="AlphaFoldDB" id="A0A8H4RU35"/>
<comment type="caution">
    <text evidence="3">The sequence shown here is derived from an EMBL/GenBank/DDBJ whole genome shotgun (WGS) entry which is preliminary data.</text>
</comment>
<feature type="region of interest" description="Disordered" evidence="1">
    <location>
        <begin position="254"/>
        <end position="330"/>
    </location>
</feature>
<name>A0A8H4RU35_9HELO</name>
<proteinExistence type="predicted"/>
<accession>A0A8H4RU35</accession>
<evidence type="ECO:0000313" key="3">
    <source>
        <dbReference type="EMBL" id="KAF4636065.1"/>
    </source>
</evidence>